<feature type="transmembrane region" description="Helical" evidence="1">
    <location>
        <begin position="236"/>
        <end position="261"/>
    </location>
</feature>
<name>A0A385SPG1_9BACT</name>
<dbReference type="EMBL" id="CP032382">
    <property type="protein sequence ID" value="AYB31835.1"/>
    <property type="molecule type" value="Genomic_DNA"/>
</dbReference>
<evidence type="ECO:0000313" key="3">
    <source>
        <dbReference type="EMBL" id="AYB31835.1"/>
    </source>
</evidence>
<keyword evidence="1" id="KW-1133">Transmembrane helix</keyword>
<gene>
    <name evidence="3" type="ORF">D4L85_15235</name>
</gene>
<evidence type="ECO:0000256" key="1">
    <source>
        <dbReference type="SAM" id="Phobius"/>
    </source>
</evidence>
<dbReference type="PANTHER" id="PTHR40407">
    <property type="entry name" value="MEMBRANE PROTEIN-LIKE PROTEIN"/>
    <property type="match status" value="1"/>
</dbReference>
<evidence type="ECO:0000259" key="2">
    <source>
        <dbReference type="Pfam" id="PF07786"/>
    </source>
</evidence>
<feature type="domain" description="Heparan-alpha-glucosaminide N-acetyltransferase catalytic" evidence="2">
    <location>
        <begin position="12"/>
        <end position="239"/>
    </location>
</feature>
<dbReference type="Pfam" id="PF07786">
    <property type="entry name" value="HGSNAT_cat"/>
    <property type="match status" value="1"/>
</dbReference>
<feature type="transmembrane region" description="Helical" evidence="1">
    <location>
        <begin position="319"/>
        <end position="341"/>
    </location>
</feature>
<dbReference type="OrthoDB" id="508112at2"/>
<feature type="transmembrane region" description="Helical" evidence="1">
    <location>
        <begin position="205"/>
        <end position="227"/>
    </location>
</feature>
<keyword evidence="1" id="KW-0472">Membrane</keyword>
<feature type="transmembrane region" description="Helical" evidence="1">
    <location>
        <begin position="141"/>
        <end position="162"/>
    </location>
</feature>
<organism evidence="3 4">
    <name type="scientific">Chryseolinea soli</name>
    <dbReference type="NCBI Taxonomy" id="2321403"/>
    <lineage>
        <taxon>Bacteria</taxon>
        <taxon>Pseudomonadati</taxon>
        <taxon>Bacteroidota</taxon>
        <taxon>Cytophagia</taxon>
        <taxon>Cytophagales</taxon>
        <taxon>Fulvivirgaceae</taxon>
        <taxon>Chryseolinea</taxon>
    </lineage>
</organism>
<reference evidence="4" key="1">
    <citation type="submission" date="2018-09" db="EMBL/GenBank/DDBJ databases">
        <title>Chryseolinea sp. KIS68-18 isolated from soil.</title>
        <authorList>
            <person name="Weon H.-Y."/>
            <person name="Kwon S.-W."/>
            <person name="Lee S.A."/>
        </authorList>
    </citation>
    <scope>NUCLEOTIDE SEQUENCE [LARGE SCALE GENOMIC DNA]</scope>
    <source>
        <strain evidence="4">KIS68-18</strain>
    </source>
</reference>
<evidence type="ECO:0000313" key="4">
    <source>
        <dbReference type="Proteomes" id="UP000266183"/>
    </source>
</evidence>
<dbReference type="KEGG" id="chk:D4L85_15235"/>
<accession>A0A385SPG1</accession>
<keyword evidence="1" id="KW-0812">Transmembrane</keyword>
<feature type="transmembrane region" description="Helical" evidence="1">
    <location>
        <begin position="53"/>
        <end position="73"/>
    </location>
</feature>
<feature type="transmembrane region" description="Helical" evidence="1">
    <location>
        <begin position="85"/>
        <end position="105"/>
    </location>
</feature>
<keyword evidence="4" id="KW-1185">Reference proteome</keyword>
<dbReference type="AlphaFoldDB" id="A0A385SPG1"/>
<feature type="transmembrane region" description="Helical" evidence="1">
    <location>
        <begin position="111"/>
        <end position="134"/>
    </location>
</feature>
<sequence>MNPSPNIGGPSRIQSVDFLRGAVMIIMAIDHVRVYSGIPAGGPTADVFFTRWITHYCAPTFVFFAGTSAFLYFQKTGDKGAVAKFLLTRGLLLVFLEMTVIRFFWMFNFDYATFTFTGVIWMLGWCMVLMAALVNLRPSTLGIAGLVIIFGQQVFQFVPQLFPASLQGSVAKLWGFFYPPAMEGLAGAGNLSGTSGMDKPFGLSIFYVIIPWIGVMMAGYGFGTLLLRPSAEVRKLCWQIGIGAVVLFFVGGIAMTILNTIPDDTTPFLFRFLGQKKYPPSQLFLLMTLGPIIALVPWAEKTRGRLADAVKIIGRVPMFYYLLHLLLIHLSAFIVNLLLYGEIHQDWYTNAPFVGMAEDQRWGLPLLYLVWAIDVVILYYVCRWYARYKADHPEIAWMKYI</sequence>
<proteinExistence type="predicted"/>
<dbReference type="Proteomes" id="UP000266183">
    <property type="component" value="Chromosome"/>
</dbReference>
<dbReference type="RefSeq" id="WP_119755096.1">
    <property type="nucleotide sequence ID" value="NZ_CP032382.1"/>
</dbReference>
<feature type="transmembrane region" description="Helical" evidence="1">
    <location>
        <begin position="361"/>
        <end position="382"/>
    </location>
</feature>
<dbReference type="InterPro" id="IPR012429">
    <property type="entry name" value="HGSNAT_cat"/>
</dbReference>
<feature type="transmembrane region" description="Helical" evidence="1">
    <location>
        <begin position="281"/>
        <end position="299"/>
    </location>
</feature>
<protein>
    <submittedName>
        <fullName evidence="3">DUF1624 domain-containing protein</fullName>
    </submittedName>
</protein>
<dbReference type="PANTHER" id="PTHR40407:SF1">
    <property type="entry name" value="HEPARAN-ALPHA-GLUCOSAMINIDE N-ACETYLTRANSFERASE CATALYTIC DOMAIN-CONTAINING PROTEIN"/>
    <property type="match status" value="1"/>
</dbReference>